<evidence type="ECO:0000313" key="2">
    <source>
        <dbReference type="Proteomes" id="UP000886786"/>
    </source>
</evidence>
<sequence>MKETLENVMLMGLGALAMTSERASELKEELLKKGEEAYKSGKALNEELKHNISEKIKENVTVVVESPEMTKEDLAKEIEKLSDEDKKEMLNLLKKSKKDVKTKNE</sequence>
<evidence type="ECO:0000313" key="1">
    <source>
        <dbReference type="EMBL" id="HIQ91143.1"/>
    </source>
</evidence>
<comment type="caution">
    <text evidence="1">The sequence shown here is derived from an EMBL/GenBank/DDBJ whole genome shotgun (WGS) entry which is preliminary data.</text>
</comment>
<reference evidence="1" key="1">
    <citation type="submission" date="2020-10" db="EMBL/GenBank/DDBJ databases">
        <authorList>
            <person name="Gilroy R."/>
        </authorList>
    </citation>
    <scope>NUCLEOTIDE SEQUENCE</scope>
    <source>
        <strain evidence="1">CHK147-3167</strain>
    </source>
</reference>
<proteinExistence type="predicted"/>
<reference evidence="1" key="2">
    <citation type="journal article" date="2021" name="PeerJ">
        <title>Extensive microbial diversity within the chicken gut microbiome revealed by metagenomics and culture.</title>
        <authorList>
            <person name="Gilroy R."/>
            <person name="Ravi A."/>
            <person name="Getino M."/>
            <person name="Pursley I."/>
            <person name="Horton D.L."/>
            <person name="Alikhan N.F."/>
            <person name="Baker D."/>
            <person name="Gharbi K."/>
            <person name="Hall N."/>
            <person name="Watson M."/>
            <person name="Adriaenssens E.M."/>
            <person name="Foster-Nyarko E."/>
            <person name="Jarju S."/>
            <person name="Secka A."/>
            <person name="Antonio M."/>
            <person name="Oren A."/>
            <person name="Chaudhuri R.R."/>
            <person name="La Ragione R."/>
            <person name="Hildebrand F."/>
            <person name="Pallen M.J."/>
        </authorList>
    </citation>
    <scope>NUCLEOTIDE SEQUENCE</scope>
    <source>
        <strain evidence="1">CHK147-3167</strain>
    </source>
</reference>
<organism evidence="1 2">
    <name type="scientific">Candidatus Coprosoma intestinipullorum</name>
    <dbReference type="NCBI Taxonomy" id="2840752"/>
    <lineage>
        <taxon>Bacteria</taxon>
        <taxon>Bacillati</taxon>
        <taxon>Bacillota</taxon>
        <taxon>Bacillota incertae sedis</taxon>
        <taxon>Candidatus Coprosoma</taxon>
    </lineage>
</organism>
<name>A0A9D1CYL6_9FIRM</name>
<gene>
    <name evidence="1" type="ORF">IAB27_05930</name>
</gene>
<dbReference type="EMBL" id="DVFV01000103">
    <property type="protein sequence ID" value="HIQ91143.1"/>
    <property type="molecule type" value="Genomic_DNA"/>
</dbReference>
<accession>A0A9D1CYL6</accession>
<dbReference type="Proteomes" id="UP000886786">
    <property type="component" value="Unassembled WGS sequence"/>
</dbReference>
<protein>
    <submittedName>
        <fullName evidence="1">Aspartyl beta-hydroxylase</fullName>
    </submittedName>
</protein>
<dbReference type="AlphaFoldDB" id="A0A9D1CYL6"/>